<evidence type="ECO:0000313" key="1">
    <source>
        <dbReference type="EMBL" id="MFC5580972.1"/>
    </source>
</evidence>
<keyword evidence="2" id="KW-1185">Reference proteome</keyword>
<name>A0ABW0SVV2_9GAMM</name>
<evidence type="ECO:0000313" key="2">
    <source>
        <dbReference type="Proteomes" id="UP001596111"/>
    </source>
</evidence>
<protein>
    <recommendedName>
        <fullName evidence="3">HEPN AbiU2-like domain-containing protein</fullName>
    </recommendedName>
</protein>
<gene>
    <name evidence="1" type="ORF">ACFPPB_07585</name>
</gene>
<comment type="caution">
    <text evidence="1">The sequence shown here is derived from an EMBL/GenBank/DDBJ whole genome shotgun (WGS) entry which is preliminary data.</text>
</comment>
<dbReference type="RefSeq" id="WP_377325966.1">
    <property type="nucleotide sequence ID" value="NZ_JBHSNG010000006.1"/>
</dbReference>
<dbReference type="EMBL" id="JBHSNG010000006">
    <property type="protein sequence ID" value="MFC5580972.1"/>
    <property type="molecule type" value="Genomic_DNA"/>
</dbReference>
<sequence length="208" mass="23979">MRRDLTSLLASQEIFWDLQEVAKQNPKVLLPGDFFDWMCSNYVATVSIGIRSFTDQSNGSHSLWRMLYEILENPGIIERAAHVRMYVPAPGAEYGHSTFDNVVGPGRAFLPQQAIRTDLRRIEDSSERVRRFVNKRIAHRNSPGRIRRLPRFNEIDAALRTLDEILCKYNLLLTAQGMASLKATFQHDWRHVLWEPWIPKGSPLHPGD</sequence>
<dbReference type="Proteomes" id="UP001596111">
    <property type="component" value="Unassembled WGS sequence"/>
</dbReference>
<accession>A0ABW0SVV2</accession>
<organism evidence="1 2">
    <name type="scientific">Rhodanobacter terrae</name>
    <dbReference type="NCBI Taxonomy" id="418647"/>
    <lineage>
        <taxon>Bacteria</taxon>
        <taxon>Pseudomonadati</taxon>
        <taxon>Pseudomonadota</taxon>
        <taxon>Gammaproteobacteria</taxon>
        <taxon>Lysobacterales</taxon>
        <taxon>Rhodanobacteraceae</taxon>
        <taxon>Rhodanobacter</taxon>
    </lineage>
</organism>
<reference evidence="2" key="1">
    <citation type="journal article" date="2019" name="Int. J. Syst. Evol. Microbiol.">
        <title>The Global Catalogue of Microorganisms (GCM) 10K type strain sequencing project: providing services to taxonomists for standard genome sequencing and annotation.</title>
        <authorList>
            <consortium name="The Broad Institute Genomics Platform"/>
            <consortium name="The Broad Institute Genome Sequencing Center for Infectious Disease"/>
            <person name="Wu L."/>
            <person name="Ma J."/>
        </authorList>
    </citation>
    <scope>NUCLEOTIDE SEQUENCE [LARGE SCALE GENOMIC DNA]</scope>
    <source>
        <strain evidence="2">CGMCC 1.13587</strain>
    </source>
</reference>
<evidence type="ECO:0008006" key="3">
    <source>
        <dbReference type="Google" id="ProtNLM"/>
    </source>
</evidence>
<proteinExistence type="predicted"/>